<feature type="transmembrane region" description="Helical" evidence="5">
    <location>
        <begin position="152"/>
        <end position="179"/>
    </location>
</feature>
<organism evidence="6 7">
    <name type="scientific">Piloderma croceum (strain F 1598)</name>
    <dbReference type="NCBI Taxonomy" id="765440"/>
    <lineage>
        <taxon>Eukaryota</taxon>
        <taxon>Fungi</taxon>
        <taxon>Dikarya</taxon>
        <taxon>Basidiomycota</taxon>
        <taxon>Agaricomycotina</taxon>
        <taxon>Agaricomycetes</taxon>
        <taxon>Agaricomycetidae</taxon>
        <taxon>Atheliales</taxon>
        <taxon>Atheliaceae</taxon>
        <taxon>Piloderma</taxon>
    </lineage>
</organism>
<protein>
    <recommendedName>
        <fullName evidence="8">Pali-domain-containing protein</fullName>
    </recommendedName>
</protein>
<evidence type="ECO:0000256" key="3">
    <source>
        <dbReference type="ARBA" id="ARBA00022989"/>
    </source>
</evidence>
<dbReference type="OrthoDB" id="3881at2759"/>
<keyword evidence="2 5" id="KW-0812">Transmembrane</keyword>
<dbReference type="HOGENOM" id="CLU_076420_1_0_1"/>
<evidence type="ECO:0000256" key="5">
    <source>
        <dbReference type="SAM" id="Phobius"/>
    </source>
</evidence>
<dbReference type="GO" id="GO:0035838">
    <property type="term" value="C:growing cell tip"/>
    <property type="evidence" value="ECO:0007669"/>
    <property type="project" value="TreeGrafter"/>
</dbReference>
<evidence type="ECO:0000256" key="2">
    <source>
        <dbReference type="ARBA" id="ARBA00022692"/>
    </source>
</evidence>
<accession>A0A0C3FCZ2</accession>
<evidence type="ECO:0008006" key="8">
    <source>
        <dbReference type="Google" id="ProtNLM"/>
    </source>
</evidence>
<dbReference type="Proteomes" id="UP000054166">
    <property type="component" value="Unassembled WGS sequence"/>
</dbReference>
<dbReference type="PANTHER" id="PTHR28013">
    <property type="entry name" value="PROTEIN DCV1-RELATED"/>
    <property type="match status" value="1"/>
</dbReference>
<dbReference type="EMBL" id="KN832994">
    <property type="protein sequence ID" value="KIM82565.1"/>
    <property type="molecule type" value="Genomic_DNA"/>
</dbReference>
<evidence type="ECO:0000256" key="1">
    <source>
        <dbReference type="ARBA" id="ARBA00004141"/>
    </source>
</evidence>
<dbReference type="GO" id="GO:0032153">
    <property type="term" value="C:cell division site"/>
    <property type="evidence" value="ECO:0007669"/>
    <property type="project" value="TreeGrafter"/>
</dbReference>
<dbReference type="GO" id="GO:0005886">
    <property type="term" value="C:plasma membrane"/>
    <property type="evidence" value="ECO:0007669"/>
    <property type="project" value="InterPro"/>
</dbReference>
<dbReference type="InParanoid" id="A0A0C3FCZ2"/>
<reference evidence="6 7" key="1">
    <citation type="submission" date="2014-04" db="EMBL/GenBank/DDBJ databases">
        <authorList>
            <consortium name="DOE Joint Genome Institute"/>
            <person name="Kuo A."/>
            <person name="Tarkka M."/>
            <person name="Buscot F."/>
            <person name="Kohler A."/>
            <person name="Nagy L.G."/>
            <person name="Floudas D."/>
            <person name="Copeland A."/>
            <person name="Barry K.W."/>
            <person name="Cichocki N."/>
            <person name="Veneault-Fourrey C."/>
            <person name="LaButti K."/>
            <person name="Lindquist E.A."/>
            <person name="Lipzen A."/>
            <person name="Lundell T."/>
            <person name="Morin E."/>
            <person name="Murat C."/>
            <person name="Sun H."/>
            <person name="Tunlid A."/>
            <person name="Henrissat B."/>
            <person name="Grigoriev I.V."/>
            <person name="Hibbett D.S."/>
            <person name="Martin F."/>
            <person name="Nordberg H.P."/>
            <person name="Cantor M.N."/>
            <person name="Hua S.X."/>
        </authorList>
    </citation>
    <scope>NUCLEOTIDE SEQUENCE [LARGE SCALE GENOMIC DNA]</scope>
    <source>
        <strain evidence="6 7">F 1598</strain>
    </source>
</reference>
<keyword evidence="3 5" id="KW-1133">Transmembrane helix</keyword>
<dbReference type="InterPro" id="IPR009571">
    <property type="entry name" value="SUR7/Rim9-like_fungi"/>
</dbReference>
<evidence type="ECO:0000313" key="6">
    <source>
        <dbReference type="EMBL" id="KIM82565.1"/>
    </source>
</evidence>
<comment type="subcellular location">
    <subcellularLocation>
        <location evidence="1">Membrane</location>
        <topology evidence="1">Multi-pass membrane protein</topology>
    </subcellularLocation>
</comment>
<gene>
    <name evidence="6" type="ORF">PILCRDRAFT_820423</name>
</gene>
<sequence length="241" mass="25883">MPVLVHKSLRHHRIISASSFFLLSASFALFLLVALSLPIIKDIYLFTLEATLDPNLPSTNIGTQLRFGVWGVCVNSALNIPTLLHNTGECIGPQLGYSIPVEYLNLLGVSTSLVNALLKGLEILLVLHPVAAGLSLLTLLQALFLGHHGISICALIMALLTAIVSSVTLAADIALVIVARSKVKDLTIAQFGVNFGNGVWMVAAAVALIWITVVFLSARACYCLGVRKHGQESTENDEDRY</sequence>
<dbReference type="PANTHER" id="PTHR28013:SF3">
    <property type="entry name" value="PROTEIN DCV1-RELATED"/>
    <property type="match status" value="1"/>
</dbReference>
<reference evidence="7" key="2">
    <citation type="submission" date="2015-01" db="EMBL/GenBank/DDBJ databases">
        <title>Evolutionary Origins and Diversification of the Mycorrhizal Mutualists.</title>
        <authorList>
            <consortium name="DOE Joint Genome Institute"/>
            <consortium name="Mycorrhizal Genomics Consortium"/>
            <person name="Kohler A."/>
            <person name="Kuo A."/>
            <person name="Nagy L.G."/>
            <person name="Floudas D."/>
            <person name="Copeland A."/>
            <person name="Barry K.W."/>
            <person name="Cichocki N."/>
            <person name="Veneault-Fourrey C."/>
            <person name="LaButti K."/>
            <person name="Lindquist E.A."/>
            <person name="Lipzen A."/>
            <person name="Lundell T."/>
            <person name="Morin E."/>
            <person name="Murat C."/>
            <person name="Riley R."/>
            <person name="Ohm R."/>
            <person name="Sun H."/>
            <person name="Tunlid A."/>
            <person name="Henrissat B."/>
            <person name="Grigoriev I.V."/>
            <person name="Hibbett D.S."/>
            <person name="Martin F."/>
        </authorList>
    </citation>
    <scope>NUCLEOTIDE SEQUENCE [LARGE SCALE GENOMIC DNA]</scope>
    <source>
        <strain evidence="7">F 1598</strain>
    </source>
</reference>
<keyword evidence="4 5" id="KW-0472">Membrane</keyword>
<keyword evidence="7" id="KW-1185">Reference proteome</keyword>
<dbReference type="AlphaFoldDB" id="A0A0C3FCZ2"/>
<evidence type="ECO:0000256" key="4">
    <source>
        <dbReference type="ARBA" id="ARBA00023136"/>
    </source>
</evidence>
<feature type="transmembrane region" description="Helical" evidence="5">
    <location>
        <begin position="199"/>
        <end position="218"/>
    </location>
</feature>
<dbReference type="STRING" id="765440.A0A0C3FCZ2"/>
<evidence type="ECO:0000313" key="7">
    <source>
        <dbReference type="Proteomes" id="UP000054166"/>
    </source>
</evidence>
<proteinExistence type="predicted"/>
<feature type="transmembrane region" description="Helical" evidence="5">
    <location>
        <begin position="123"/>
        <end position="145"/>
    </location>
</feature>
<dbReference type="InterPro" id="IPR051380">
    <property type="entry name" value="pH-response_reg_palI/RIM9"/>
</dbReference>
<dbReference type="Pfam" id="PF06687">
    <property type="entry name" value="SUR7"/>
    <property type="match status" value="1"/>
</dbReference>
<name>A0A0C3FCZ2_PILCF</name>
<feature type="transmembrane region" description="Helical" evidence="5">
    <location>
        <begin position="20"/>
        <end position="40"/>
    </location>
</feature>